<name>A0A0G0S8T7_9BACT</name>
<reference evidence="2 3" key="1">
    <citation type="journal article" date="2015" name="Nature">
        <title>rRNA introns, odd ribosomes, and small enigmatic genomes across a large radiation of phyla.</title>
        <authorList>
            <person name="Brown C.T."/>
            <person name="Hug L.A."/>
            <person name="Thomas B.C."/>
            <person name="Sharon I."/>
            <person name="Castelle C.J."/>
            <person name="Singh A."/>
            <person name="Wilkins M.J."/>
            <person name="Williams K.H."/>
            <person name="Banfield J.F."/>
        </authorList>
    </citation>
    <scope>NUCLEOTIDE SEQUENCE [LARGE SCALE GENOMIC DNA]</scope>
</reference>
<feature type="transmembrane region" description="Helical" evidence="1">
    <location>
        <begin position="104"/>
        <end position="128"/>
    </location>
</feature>
<protein>
    <submittedName>
        <fullName evidence="2">Uncharacterized protein</fullName>
    </submittedName>
</protein>
<dbReference type="InterPro" id="IPR043993">
    <property type="entry name" value="T4SS_pilin"/>
</dbReference>
<dbReference type="Pfam" id="PF18895">
    <property type="entry name" value="T4SS_pilin"/>
    <property type="match status" value="1"/>
</dbReference>
<accession>A0A0G0S8T7</accession>
<evidence type="ECO:0000313" key="2">
    <source>
        <dbReference type="EMBL" id="KKR31150.1"/>
    </source>
</evidence>
<organism evidence="2 3">
    <name type="scientific">Candidatus Falkowbacteria bacterium GW2011_GWF2_39_8</name>
    <dbReference type="NCBI Taxonomy" id="1618642"/>
    <lineage>
        <taxon>Bacteria</taxon>
        <taxon>Candidatus Falkowiibacteriota</taxon>
    </lineage>
</organism>
<proteinExistence type="predicted"/>
<feature type="transmembrane region" description="Helical" evidence="1">
    <location>
        <begin position="59"/>
        <end position="83"/>
    </location>
</feature>
<keyword evidence="1" id="KW-0812">Transmembrane</keyword>
<evidence type="ECO:0000313" key="3">
    <source>
        <dbReference type="Proteomes" id="UP000034137"/>
    </source>
</evidence>
<keyword evidence="1" id="KW-1133">Transmembrane helix</keyword>
<dbReference type="Proteomes" id="UP000034137">
    <property type="component" value="Unassembled WGS sequence"/>
</dbReference>
<comment type="caution">
    <text evidence="2">The sequence shown here is derived from an EMBL/GenBank/DDBJ whole genome shotgun (WGS) entry which is preliminary data.</text>
</comment>
<dbReference type="AlphaFoldDB" id="A0A0G0S8T7"/>
<sequence length="137" mass="15018">MRMAKKIFLSLLLFTIIFVFFILFSDNANAQDRSDQLFFGGQEDELQIATGLGDRDPRIIIALLIRVALGFLGILVLMIILLAGFKWMTAGGDEERLADARKTFFSAIVGLIMILAAFAIAEFVIQAISTATGTSPI</sequence>
<keyword evidence="1" id="KW-0472">Membrane</keyword>
<dbReference type="EMBL" id="LBXO01000071">
    <property type="protein sequence ID" value="KKR31150.1"/>
    <property type="molecule type" value="Genomic_DNA"/>
</dbReference>
<evidence type="ECO:0000256" key="1">
    <source>
        <dbReference type="SAM" id="Phobius"/>
    </source>
</evidence>
<gene>
    <name evidence="2" type="ORF">UT64_C0071G0004</name>
</gene>